<dbReference type="EMBL" id="AFYH01004087">
    <property type="status" value="NOT_ANNOTATED_CDS"/>
    <property type="molecule type" value="Genomic_DNA"/>
</dbReference>
<dbReference type="SMART" id="SM00389">
    <property type="entry name" value="HOX"/>
    <property type="match status" value="4"/>
</dbReference>
<dbReference type="PANTHER" id="PTHR15467:SF6">
    <property type="entry name" value="ZINC FINGERS AND HOMEOBOXES PROTEIN 3"/>
    <property type="match status" value="1"/>
</dbReference>
<dbReference type="eggNOG" id="ENOG502RC6G">
    <property type="taxonomic scope" value="Eukaryota"/>
</dbReference>
<evidence type="ECO:0000313" key="20">
    <source>
        <dbReference type="Proteomes" id="UP000008672"/>
    </source>
</evidence>
<dbReference type="STRING" id="7897.ENSLACP00000021643"/>
<dbReference type="OrthoDB" id="9934076at2759"/>
<evidence type="ECO:0000256" key="16">
    <source>
        <dbReference type="RuleBase" id="RU000682"/>
    </source>
</evidence>
<evidence type="ECO:0000256" key="14">
    <source>
        <dbReference type="ARBA" id="ARBA00023242"/>
    </source>
</evidence>
<dbReference type="Gene3D" id="3.30.160.60">
    <property type="entry name" value="Classic Zinc Finger"/>
    <property type="match status" value="1"/>
</dbReference>
<name>H3BIC2_LATCH</name>
<dbReference type="HOGENOM" id="CLU_009147_1_0_1"/>
<feature type="compositionally biased region" description="Acidic residues" evidence="17">
    <location>
        <begin position="656"/>
        <end position="670"/>
    </location>
</feature>
<dbReference type="FunFam" id="1.10.10.60:FF:000133">
    <property type="entry name" value="zinc fingers and homeoboxes protein 3"/>
    <property type="match status" value="1"/>
</dbReference>
<dbReference type="FunFam" id="1.10.10.60:FF:000212">
    <property type="entry name" value="Zinc fingers and homeoboxes protein 3"/>
    <property type="match status" value="1"/>
</dbReference>
<dbReference type="InterPro" id="IPR013087">
    <property type="entry name" value="Znf_C2H2_type"/>
</dbReference>
<feature type="DNA-binding region" description="Homeobox" evidence="15">
    <location>
        <begin position="478"/>
        <end position="537"/>
    </location>
</feature>
<dbReference type="EMBL" id="AFYH01004094">
    <property type="status" value="NOT_ANNOTATED_CDS"/>
    <property type="molecule type" value="Genomic_DNA"/>
</dbReference>
<dbReference type="Gene3D" id="1.10.10.60">
    <property type="entry name" value="Homeodomain-like"/>
    <property type="match status" value="5"/>
</dbReference>
<dbReference type="InterPro" id="IPR036236">
    <property type="entry name" value="Znf_C2H2_sf"/>
</dbReference>
<dbReference type="EMBL" id="AFYH01004091">
    <property type="status" value="NOT_ANNOTATED_CDS"/>
    <property type="molecule type" value="Genomic_DNA"/>
</dbReference>
<dbReference type="InterPro" id="IPR024578">
    <property type="entry name" value="Homez_homeobox_dom"/>
</dbReference>
<dbReference type="Ensembl" id="ENSLACT00000021784.1">
    <property type="protein sequence ID" value="ENSLACP00000021643.1"/>
    <property type="gene ID" value="ENSLACG00000019016.1"/>
</dbReference>
<evidence type="ECO:0000256" key="2">
    <source>
        <dbReference type="ARBA" id="ARBA00007440"/>
    </source>
</evidence>
<dbReference type="EMBL" id="AFYH01004095">
    <property type="status" value="NOT_ANNOTATED_CDS"/>
    <property type="molecule type" value="Genomic_DNA"/>
</dbReference>
<protein>
    <submittedName>
        <fullName evidence="19">Zinc fingers and homeoboxes 3</fullName>
    </submittedName>
</protein>
<dbReference type="InterPro" id="IPR001356">
    <property type="entry name" value="HD"/>
</dbReference>
<dbReference type="GO" id="GO:0005634">
    <property type="term" value="C:nucleus"/>
    <property type="evidence" value="ECO:0007669"/>
    <property type="project" value="UniProtKB-SubCell"/>
</dbReference>
<keyword evidence="3" id="KW-0678">Repressor</keyword>
<dbReference type="FunFam" id="1.10.10.60:FF:000062">
    <property type="entry name" value="zinc fingers and homeoboxes protein 3"/>
    <property type="match status" value="1"/>
</dbReference>
<dbReference type="SUPFAM" id="SSF46689">
    <property type="entry name" value="Homeodomain-like"/>
    <property type="match status" value="5"/>
</dbReference>
<evidence type="ECO:0000256" key="15">
    <source>
        <dbReference type="PROSITE-ProRule" id="PRU00108"/>
    </source>
</evidence>
<keyword evidence="6" id="KW-0677">Repeat</keyword>
<dbReference type="GO" id="GO:0030154">
    <property type="term" value="P:cell differentiation"/>
    <property type="evidence" value="ECO:0007669"/>
    <property type="project" value="UniProtKB-KW"/>
</dbReference>
<keyword evidence="10" id="KW-0805">Transcription regulation</keyword>
<evidence type="ECO:0000256" key="8">
    <source>
        <dbReference type="ARBA" id="ARBA00022782"/>
    </source>
</evidence>
<feature type="region of interest" description="Disordered" evidence="17">
    <location>
        <begin position="647"/>
        <end position="691"/>
    </location>
</feature>
<feature type="region of interest" description="Disordered" evidence="17">
    <location>
        <begin position="721"/>
        <end position="744"/>
    </location>
</feature>
<dbReference type="InterPro" id="IPR009057">
    <property type="entry name" value="Homeodomain-like_sf"/>
</dbReference>
<keyword evidence="9" id="KW-0862">Zinc</keyword>
<comment type="similarity">
    <text evidence="2">Belongs to the ZHX family.</text>
</comment>
<evidence type="ECO:0000256" key="17">
    <source>
        <dbReference type="SAM" id="MobiDB-lite"/>
    </source>
</evidence>
<comment type="subcellular location">
    <subcellularLocation>
        <location evidence="1 15 16">Nucleus</location>
    </subcellularLocation>
</comment>
<dbReference type="CDD" id="cd00086">
    <property type="entry name" value="homeodomain"/>
    <property type="match status" value="3"/>
</dbReference>
<organism evidence="19 20">
    <name type="scientific">Latimeria chalumnae</name>
    <name type="common">Coelacanth</name>
    <dbReference type="NCBI Taxonomy" id="7897"/>
    <lineage>
        <taxon>Eukaryota</taxon>
        <taxon>Metazoa</taxon>
        <taxon>Chordata</taxon>
        <taxon>Craniata</taxon>
        <taxon>Vertebrata</taxon>
        <taxon>Euteleostomi</taxon>
        <taxon>Coelacanthiformes</taxon>
        <taxon>Coelacanthidae</taxon>
        <taxon>Latimeria</taxon>
    </lineage>
</organism>
<keyword evidence="14 15" id="KW-0539">Nucleus</keyword>
<dbReference type="EMBL" id="AFYH01004088">
    <property type="status" value="NOT_ANNOTATED_CDS"/>
    <property type="molecule type" value="Genomic_DNA"/>
</dbReference>
<evidence type="ECO:0000256" key="3">
    <source>
        <dbReference type="ARBA" id="ARBA00022491"/>
    </source>
</evidence>
<feature type="compositionally biased region" description="Polar residues" evidence="17">
    <location>
        <begin position="921"/>
        <end position="931"/>
    </location>
</feature>
<feature type="domain" description="Homeobox" evidence="18">
    <location>
        <begin position="735"/>
        <end position="795"/>
    </location>
</feature>
<dbReference type="Pfam" id="PF00046">
    <property type="entry name" value="Homeodomain"/>
    <property type="match status" value="3"/>
</dbReference>
<evidence type="ECO:0000256" key="10">
    <source>
        <dbReference type="ARBA" id="ARBA00023015"/>
    </source>
</evidence>
<dbReference type="PANTHER" id="PTHR15467">
    <property type="entry name" value="ZINC-FINGERS AND HOMEOBOXES RELATED"/>
    <property type="match status" value="1"/>
</dbReference>
<dbReference type="GO" id="GO:0003677">
    <property type="term" value="F:DNA binding"/>
    <property type="evidence" value="ECO:0007669"/>
    <property type="project" value="UniProtKB-UniRule"/>
</dbReference>
<feature type="compositionally biased region" description="Polar residues" evidence="17">
    <location>
        <begin position="898"/>
        <end position="907"/>
    </location>
</feature>
<evidence type="ECO:0000256" key="1">
    <source>
        <dbReference type="ARBA" id="ARBA00004123"/>
    </source>
</evidence>
<feature type="domain" description="Homeobox" evidence="18">
    <location>
        <begin position="594"/>
        <end position="642"/>
    </location>
</feature>
<dbReference type="GeneTree" id="ENSGT00950000182893"/>
<evidence type="ECO:0000256" key="6">
    <source>
        <dbReference type="ARBA" id="ARBA00022737"/>
    </source>
</evidence>
<feature type="region of interest" description="Disordered" evidence="17">
    <location>
        <begin position="185"/>
        <end position="221"/>
    </location>
</feature>
<dbReference type="GeneID" id="102362885"/>
<reference evidence="19" key="2">
    <citation type="submission" date="2025-08" db="UniProtKB">
        <authorList>
            <consortium name="Ensembl"/>
        </authorList>
    </citation>
    <scope>IDENTIFICATION</scope>
</reference>
<keyword evidence="20" id="KW-1185">Reference proteome</keyword>
<evidence type="ECO:0000259" key="18">
    <source>
        <dbReference type="PROSITE" id="PS50071"/>
    </source>
</evidence>
<feature type="DNA-binding region" description="Homeobox" evidence="15">
    <location>
        <begin position="737"/>
        <end position="796"/>
    </location>
</feature>
<evidence type="ECO:0000256" key="11">
    <source>
        <dbReference type="ARBA" id="ARBA00023125"/>
    </source>
</evidence>
<keyword evidence="4" id="KW-0597">Phosphoprotein</keyword>
<dbReference type="Bgee" id="ENSLACG00000019016">
    <property type="expression patterns" value="Expressed in mesonephros and 6 other cell types or tissues"/>
</dbReference>
<reference evidence="19" key="3">
    <citation type="submission" date="2025-09" db="UniProtKB">
        <authorList>
            <consortium name="Ensembl"/>
        </authorList>
    </citation>
    <scope>IDENTIFICATION</scope>
</reference>
<feature type="region of interest" description="Disordered" evidence="17">
    <location>
        <begin position="561"/>
        <end position="584"/>
    </location>
</feature>
<dbReference type="PROSITE" id="PS50071">
    <property type="entry name" value="HOMEOBOX_2"/>
    <property type="match status" value="3"/>
</dbReference>
<keyword evidence="12 15" id="KW-0371">Homeobox</keyword>
<dbReference type="InterPro" id="IPR041057">
    <property type="entry name" value="ZHX_Znf_C2H2"/>
</dbReference>
<keyword evidence="13" id="KW-0804">Transcription</keyword>
<proteinExistence type="inferred from homology"/>
<dbReference type="SUPFAM" id="SSF57667">
    <property type="entry name" value="beta-beta-alpha zinc fingers"/>
    <property type="match status" value="2"/>
</dbReference>
<keyword evidence="7" id="KW-0863">Zinc-finger</keyword>
<reference evidence="20" key="1">
    <citation type="submission" date="2011-08" db="EMBL/GenBank/DDBJ databases">
        <title>The draft genome of Latimeria chalumnae.</title>
        <authorList>
            <person name="Di Palma F."/>
            <person name="Alfoldi J."/>
            <person name="Johnson J."/>
            <person name="Berlin A."/>
            <person name="Gnerre S."/>
            <person name="Jaffe D."/>
            <person name="MacCallum I."/>
            <person name="Young S."/>
            <person name="Walker B.J."/>
            <person name="Lander E."/>
            <person name="Lindblad-Toh K."/>
        </authorList>
    </citation>
    <scope>NUCLEOTIDE SEQUENCE [LARGE SCALE GENOMIC DNA]</scope>
    <source>
        <strain evidence="20">Wild caught</strain>
    </source>
</reference>
<dbReference type="Proteomes" id="UP000008672">
    <property type="component" value="Unassembled WGS sequence"/>
</dbReference>
<dbReference type="CTD" id="386659"/>
<dbReference type="GO" id="GO:0008270">
    <property type="term" value="F:zinc ion binding"/>
    <property type="evidence" value="ECO:0007669"/>
    <property type="project" value="UniProtKB-KW"/>
</dbReference>
<keyword evidence="5" id="KW-0479">Metal-binding</keyword>
<evidence type="ECO:0000313" key="19">
    <source>
        <dbReference type="Ensembl" id="ENSLACP00000021643.1"/>
    </source>
</evidence>
<keyword evidence="8" id="KW-0221">Differentiation</keyword>
<evidence type="ECO:0000256" key="5">
    <source>
        <dbReference type="ARBA" id="ARBA00022723"/>
    </source>
</evidence>
<feature type="compositionally biased region" description="Polar residues" evidence="17">
    <location>
        <begin position="734"/>
        <end position="744"/>
    </location>
</feature>
<dbReference type="EMBL" id="AFYH01004089">
    <property type="status" value="NOT_ANNOTATED_CDS"/>
    <property type="molecule type" value="Genomic_DNA"/>
</dbReference>
<sequence>MASKRKSTTPCMIPIKRAPSERADVEALQDYKEDNQQGISPASLLTSEVRSDEDDQLTNGHQNPHNGDSYVCKYCDFATQDLNKFMVHLDTDHPDFSMDPIFVCLECAFLAKNYNGLALHNAERHSGETSFLWNVVKQNSQTLVEQSFSGAASCKENSAEGIEDQCGSPAEISITKTPIIKMLKSKPEPKRIAVPHTQKENLSVASGNGKPVTDRNGTTENNCAVNGLNTVAPSSSGSTSSSQLVNGSLVGSMPVLQSTGLTQLMSVLQQPTHSSKSLPKVMIPLSSIPTYNAAMDTNCFLKNSLSKFPYPTKAELCWLTVVTKYPEEQIKIWFTAQRLKQGISWSPEEIEDSRKKMFNTVIQSVPPQTITLLNAPTATTAFGAQHLIHGGLSCQLVGQSAVPGGVIVSQPFVANGVPIKNTPISLPTGHTPKLPTPMQTNMLVSESASASGLKVVNTAPSVLSACPSISSQNLFVESGMYKNKKSQEQLSALKESFFKNQFPSPEEVERLMKITGLSTREVRKWFSDRRYHYRNLKASKYVLGAESSSSNSTTVILDSQAEESPAPIQHVPRRHPWNQTPSFTPTRYKERAPEQLKALEKSFSQGPFPSEDEVDRLRSETKMTRREIDTWFIERRKKAAEENWIKNETAVKQEEDVQDEDEGEEEEDLDDMKTPSECGSVEMPSGSQPTTQLKVSPIKINLKNLKVTDANGRLGLQALQVSSHGSDSSSRASTPQKSRGQNKKTVGQLHLLKKLFVRTQWPSNEEYDMLATESGLPRNEVVRWFGDNRYAFKNGQLKWFEDYRKGVYPVELEYANKKGKDILEQYFSKNKVLYEVDLSSLCERSRMTAKEIQNWFAERTAEEAGNASDDGSEDHQSSNGDPTGSQKGEGACDAGSEASDTSENWETGPQEGNGHTLEQYPRSSEITLEIE</sequence>
<dbReference type="Pfam" id="PF11569">
    <property type="entry name" value="Homez"/>
    <property type="match status" value="1"/>
</dbReference>
<dbReference type="EMBL" id="AFYH01004092">
    <property type="status" value="NOT_ANNOTATED_CDS"/>
    <property type="molecule type" value="Genomic_DNA"/>
</dbReference>
<dbReference type="Pfam" id="PF18387">
    <property type="entry name" value="zf_C2H2_ZHX"/>
    <property type="match status" value="1"/>
</dbReference>
<feature type="compositionally biased region" description="Polar residues" evidence="17">
    <location>
        <begin position="877"/>
        <end position="886"/>
    </location>
</feature>
<dbReference type="SMART" id="SM00355">
    <property type="entry name" value="ZnF_C2H2"/>
    <property type="match status" value="2"/>
</dbReference>
<dbReference type="GO" id="GO:0000981">
    <property type="term" value="F:DNA-binding transcription factor activity, RNA polymerase II-specific"/>
    <property type="evidence" value="ECO:0007669"/>
    <property type="project" value="TreeGrafter"/>
</dbReference>
<dbReference type="AlphaFoldDB" id="H3BIC2"/>
<feature type="region of interest" description="Disordered" evidence="17">
    <location>
        <begin position="860"/>
        <end position="931"/>
    </location>
</feature>
<feature type="DNA-binding region" description="Homeobox" evidence="15">
    <location>
        <begin position="596"/>
        <end position="643"/>
    </location>
</feature>
<dbReference type="OMA" id="ACEPEDD"/>
<dbReference type="InParanoid" id="H3BIC2"/>
<accession>H3BIC2</accession>
<keyword evidence="11 15" id="KW-0238">DNA-binding</keyword>
<evidence type="ECO:0000256" key="13">
    <source>
        <dbReference type="ARBA" id="ARBA00023163"/>
    </source>
</evidence>
<dbReference type="EMBL" id="AFYH01004093">
    <property type="status" value="NOT_ANNOTATED_CDS"/>
    <property type="molecule type" value="Genomic_DNA"/>
</dbReference>
<dbReference type="EMBL" id="AFYH01004090">
    <property type="status" value="NOT_ANNOTATED_CDS"/>
    <property type="molecule type" value="Genomic_DNA"/>
</dbReference>
<evidence type="ECO:0000256" key="7">
    <source>
        <dbReference type="ARBA" id="ARBA00022771"/>
    </source>
</evidence>
<dbReference type="EMBL" id="AFYH01004086">
    <property type="status" value="NOT_ANNOTATED_CDS"/>
    <property type="molecule type" value="Genomic_DNA"/>
</dbReference>
<evidence type="ECO:0000256" key="12">
    <source>
        <dbReference type="ARBA" id="ARBA00023155"/>
    </source>
</evidence>
<feature type="compositionally biased region" description="Low complexity" evidence="17">
    <location>
        <begin position="722"/>
        <end position="733"/>
    </location>
</feature>
<dbReference type="FunCoup" id="H3BIC2">
    <property type="interactions" value="1081"/>
</dbReference>
<evidence type="ECO:0000256" key="9">
    <source>
        <dbReference type="ARBA" id="ARBA00022833"/>
    </source>
</evidence>
<evidence type="ECO:0000256" key="4">
    <source>
        <dbReference type="ARBA" id="ARBA00022553"/>
    </source>
</evidence>
<feature type="domain" description="Homeobox" evidence="18">
    <location>
        <begin position="476"/>
        <end position="536"/>
    </location>
</feature>
<dbReference type="KEGG" id="lcm:102362885"/>
<gene>
    <name evidence="19" type="primary">ZHX3</name>
</gene>